<dbReference type="AlphaFoldDB" id="A0A4R6TUW9"/>
<name>A0A4R6TUW9_9BACI</name>
<reference evidence="1 2" key="1">
    <citation type="submission" date="2019-03" db="EMBL/GenBank/DDBJ databases">
        <title>Genomic Encyclopedia of Type Strains, Phase IV (KMG-IV): sequencing the most valuable type-strain genomes for metagenomic binning, comparative biology and taxonomic classification.</title>
        <authorList>
            <person name="Goeker M."/>
        </authorList>
    </citation>
    <scope>NUCLEOTIDE SEQUENCE [LARGE SCALE GENOMIC DNA]</scope>
    <source>
        <strain evidence="1 2">DSM 28697</strain>
    </source>
</reference>
<protein>
    <submittedName>
        <fullName evidence="1">Uncharacterized protein</fullName>
    </submittedName>
</protein>
<evidence type="ECO:0000313" key="2">
    <source>
        <dbReference type="Proteomes" id="UP000295632"/>
    </source>
</evidence>
<dbReference type="Proteomes" id="UP000295632">
    <property type="component" value="Unassembled WGS sequence"/>
</dbReference>
<evidence type="ECO:0000313" key="1">
    <source>
        <dbReference type="EMBL" id="TDQ37201.1"/>
    </source>
</evidence>
<gene>
    <name evidence="1" type="ORF">EV213_11480</name>
</gene>
<accession>A0A4R6TUW9</accession>
<sequence length="48" mass="5484">MSPFTLFANLFSLCRLILPDPLELNEVVPSSLSLSRRLWYAQLVLTMS</sequence>
<comment type="caution">
    <text evidence="1">The sequence shown here is derived from an EMBL/GenBank/DDBJ whole genome shotgun (WGS) entry which is preliminary data.</text>
</comment>
<keyword evidence="2" id="KW-1185">Reference proteome</keyword>
<proteinExistence type="predicted"/>
<organism evidence="1 2">
    <name type="scientific">Aureibacillus halotolerans</name>
    <dbReference type="NCBI Taxonomy" id="1508390"/>
    <lineage>
        <taxon>Bacteria</taxon>
        <taxon>Bacillati</taxon>
        <taxon>Bacillota</taxon>
        <taxon>Bacilli</taxon>
        <taxon>Bacillales</taxon>
        <taxon>Bacillaceae</taxon>
        <taxon>Aureibacillus</taxon>
    </lineage>
</organism>
<dbReference type="EMBL" id="SNYJ01000014">
    <property type="protein sequence ID" value="TDQ37201.1"/>
    <property type="molecule type" value="Genomic_DNA"/>
</dbReference>